<dbReference type="UniPathway" id="UPA00196"/>
<evidence type="ECO:0000256" key="8">
    <source>
        <dbReference type="SAM" id="Phobius"/>
    </source>
</evidence>
<dbReference type="InterPro" id="IPR009580">
    <property type="entry name" value="GPI_biosynthesis_protein_Pig-F"/>
</dbReference>
<comment type="subcellular location">
    <subcellularLocation>
        <location evidence="1">Endoplasmic reticulum membrane</location>
        <topology evidence="1">Multi-pass membrane protein</topology>
    </subcellularLocation>
</comment>
<feature type="transmembrane region" description="Helical" evidence="8">
    <location>
        <begin position="6"/>
        <end position="23"/>
    </location>
</feature>
<dbReference type="PANTHER" id="PTHR12496">
    <property type="entry name" value="CGI-41 METHYLTRANSFERASE"/>
    <property type="match status" value="1"/>
</dbReference>
<evidence type="ECO:0000259" key="9">
    <source>
        <dbReference type="Pfam" id="PF13679"/>
    </source>
</evidence>
<dbReference type="GO" id="GO:0006506">
    <property type="term" value="P:GPI anchor biosynthetic process"/>
    <property type="evidence" value="ECO:0007669"/>
    <property type="project" value="UniProtKB-UniPathway"/>
</dbReference>
<evidence type="ECO:0000313" key="10">
    <source>
        <dbReference type="EMBL" id="OON19569.1"/>
    </source>
</evidence>
<reference evidence="10 11" key="1">
    <citation type="submission" date="2015-03" db="EMBL/GenBank/DDBJ databases">
        <title>Draft genome of the nematode, Opisthorchis viverrini.</title>
        <authorList>
            <person name="Mitreva M."/>
        </authorList>
    </citation>
    <scope>NUCLEOTIDE SEQUENCE [LARGE SCALE GENOMIC DNA]</scope>
    <source>
        <strain evidence="10">Khon Kaen</strain>
    </source>
</reference>
<keyword evidence="11" id="KW-1185">Reference proteome</keyword>
<dbReference type="AlphaFoldDB" id="A0A1S8WYF6"/>
<evidence type="ECO:0000256" key="1">
    <source>
        <dbReference type="ARBA" id="ARBA00004477"/>
    </source>
</evidence>
<dbReference type="Pfam" id="PF06699">
    <property type="entry name" value="PIG-F"/>
    <property type="match status" value="1"/>
</dbReference>
<evidence type="ECO:0000256" key="2">
    <source>
        <dbReference type="ARBA" id="ARBA00004687"/>
    </source>
</evidence>
<feature type="transmembrane region" description="Helical" evidence="8">
    <location>
        <begin position="44"/>
        <end position="68"/>
    </location>
</feature>
<evidence type="ECO:0000256" key="6">
    <source>
        <dbReference type="ARBA" id="ARBA00022989"/>
    </source>
</evidence>
<dbReference type="GO" id="GO:0005789">
    <property type="term" value="C:endoplasmic reticulum membrane"/>
    <property type="evidence" value="ECO:0007669"/>
    <property type="project" value="UniProtKB-SubCell"/>
</dbReference>
<feature type="non-terminal residue" evidence="10">
    <location>
        <position position="1"/>
    </location>
</feature>
<evidence type="ECO:0000256" key="7">
    <source>
        <dbReference type="ARBA" id="ARBA00023136"/>
    </source>
</evidence>
<evidence type="ECO:0000256" key="4">
    <source>
        <dbReference type="ARBA" id="ARBA00022692"/>
    </source>
</evidence>
<keyword evidence="4 8" id="KW-0812">Transmembrane</keyword>
<dbReference type="Pfam" id="PF13679">
    <property type="entry name" value="Methyltransf_32"/>
    <property type="match status" value="1"/>
</dbReference>
<evidence type="ECO:0000256" key="3">
    <source>
        <dbReference type="ARBA" id="ARBA00022502"/>
    </source>
</evidence>
<keyword evidence="7 8" id="KW-0472">Membrane</keyword>
<name>A0A1S8WYF6_OPIVI</name>
<dbReference type="PANTHER" id="PTHR12496:SF0">
    <property type="entry name" value="METHYLTRANSFERASE DOMAIN-CONTAINING PROTEIN"/>
    <property type="match status" value="1"/>
</dbReference>
<keyword evidence="6 8" id="KW-1133">Transmembrane helix</keyword>
<gene>
    <name evidence="10" type="ORF">X801_04563</name>
</gene>
<feature type="transmembrane region" description="Helical" evidence="8">
    <location>
        <begin position="74"/>
        <end position="96"/>
    </location>
</feature>
<comment type="pathway">
    <text evidence="2">Glycolipid biosynthesis; glycosylphosphatidylinositol-anchor biosynthesis.</text>
</comment>
<dbReference type="InterPro" id="IPR052220">
    <property type="entry name" value="METTL25"/>
</dbReference>
<feature type="non-terminal residue" evidence="10">
    <location>
        <position position="724"/>
    </location>
</feature>
<organism evidence="10 11">
    <name type="scientific">Opisthorchis viverrini</name>
    <name type="common">Southeast Asian liver fluke</name>
    <dbReference type="NCBI Taxonomy" id="6198"/>
    <lineage>
        <taxon>Eukaryota</taxon>
        <taxon>Metazoa</taxon>
        <taxon>Spiralia</taxon>
        <taxon>Lophotrochozoa</taxon>
        <taxon>Platyhelminthes</taxon>
        <taxon>Trematoda</taxon>
        <taxon>Digenea</taxon>
        <taxon>Opisthorchiida</taxon>
        <taxon>Opisthorchiata</taxon>
        <taxon>Opisthorchiidae</taxon>
        <taxon>Opisthorchis</taxon>
    </lineage>
</organism>
<keyword evidence="3" id="KW-0337">GPI-anchor biosynthesis</keyword>
<proteinExistence type="predicted"/>
<feature type="domain" description="Methyltransferase" evidence="9">
    <location>
        <begin position="333"/>
        <end position="480"/>
    </location>
</feature>
<dbReference type="Proteomes" id="UP000243686">
    <property type="component" value="Unassembled WGS sequence"/>
</dbReference>
<evidence type="ECO:0000313" key="11">
    <source>
        <dbReference type="Proteomes" id="UP000243686"/>
    </source>
</evidence>
<dbReference type="EMBL" id="KV893200">
    <property type="protein sequence ID" value="OON19569.1"/>
    <property type="molecule type" value="Genomic_DNA"/>
</dbReference>
<evidence type="ECO:0000256" key="5">
    <source>
        <dbReference type="ARBA" id="ARBA00022824"/>
    </source>
</evidence>
<dbReference type="InterPro" id="IPR025714">
    <property type="entry name" value="Methyltranfer_dom"/>
</dbReference>
<protein>
    <recommendedName>
        <fullName evidence="9">Methyltransferase domain-containing protein</fullName>
    </recommendedName>
</protein>
<sequence>QHLETVSLAILLTCLTTLPFLALDDPCVRRVNAVYFSPRQPHEWFLAFLGYGAVIGTWSSAALLILDWDRPWQAWPYPCVMGALLGAFCGILLHLTHTYTTNCRRKSALDDSSLSSSHTRNTDVKDCLLLDEKLYDLIIFLRNYSWIYTFRWVTREHVSGGLPHYVHPSLEHLPELWATALAQASLQDLKLLVSGSTTNHLWPEELAAFAKSCVQYTLFLAEAIRLPPECIPSTNHHRLLLNSTSKCVDFISQLEVDEMCVRMNPKKSHEVRRMVSFLDHVLSITGDVGTTSRTVPDRLKEAPPYLIGDSDLLNCGASKRVQISNGSVAPGIRFLVDIGSGLGHLPNAVALKLLSKMTKEYNSDLRGVVAVECDTKLHDKAMSQLSQPSVSNDNGLSGLVRRLLFRVESSNVDSFQLRLREHLNRFPVLRHTNFEDCDTSYLISGLHCCGDLSEAIVRLFIQDASAQMLVLVGCCYHKMSLRRFPWSDVVQRLFIQSTVTEEFNTEATFRLACQWSPTTWLQWTAHDSNVHRIRFLYRTMFTCVVSLIARTLPTSDSCSRRHYRFDPTKDTTELSSLLTGTEFVSFNLVYPVLVDQLRRNLNLPSLPEEFSALSNSFERLWTLTPGILALQQIIQPLLEMFILADRLWYIRQSVPLKFSGFIRLFRSDISPRCMALVAISQSVVRKKLPEDKLKSPAPRGFLITQHPDVDVPNYAAATDLGRKH</sequence>
<accession>A0A1S8WYF6</accession>
<keyword evidence="5" id="KW-0256">Endoplasmic reticulum</keyword>